<accession>R4FD56</accession>
<dbReference type="InterPro" id="IPR018392">
    <property type="entry name" value="LysM"/>
</dbReference>
<dbReference type="EMBL" id="BARH01000013">
    <property type="protein sequence ID" value="GAC91416.1"/>
    <property type="molecule type" value="Genomic_DNA"/>
</dbReference>
<dbReference type="CDD" id="cd00118">
    <property type="entry name" value="LysM"/>
    <property type="match status" value="3"/>
</dbReference>
<evidence type="ECO:0000256" key="1">
    <source>
        <dbReference type="ARBA" id="ARBA00007074"/>
    </source>
</evidence>
<feature type="domain" description="LysM" evidence="9">
    <location>
        <begin position="38"/>
        <end position="81"/>
    </location>
</feature>
<dbReference type="GO" id="GO:0008234">
    <property type="term" value="F:cysteine-type peptidase activity"/>
    <property type="evidence" value="ECO:0007669"/>
    <property type="project" value="UniProtKB-KW"/>
</dbReference>
<dbReference type="Pfam" id="PF01476">
    <property type="entry name" value="LysM"/>
    <property type="match status" value="3"/>
</dbReference>
<dbReference type="SUPFAM" id="SSF54106">
    <property type="entry name" value="LysM domain"/>
    <property type="match status" value="3"/>
</dbReference>
<evidence type="ECO:0000256" key="3">
    <source>
        <dbReference type="ARBA" id="ARBA00022729"/>
    </source>
</evidence>
<dbReference type="GO" id="GO:0008932">
    <property type="term" value="F:lytic endotransglycosylase activity"/>
    <property type="evidence" value="ECO:0007669"/>
    <property type="project" value="TreeGrafter"/>
</dbReference>
<name>R4FD56_9BACL</name>
<dbReference type="PROSITE" id="PS51935">
    <property type="entry name" value="NLPC_P60"/>
    <property type="match status" value="1"/>
</dbReference>
<evidence type="ECO:0000313" key="11">
    <source>
        <dbReference type="EMBL" id="GAC91416.1"/>
    </source>
</evidence>
<organism evidence="11 12">
    <name type="scientific">Anoxybacillus flavithermus NBRC 109594</name>
    <dbReference type="NCBI Taxonomy" id="1315967"/>
    <lineage>
        <taxon>Bacteria</taxon>
        <taxon>Bacillati</taxon>
        <taxon>Bacillota</taxon>
        <taxon>Bacilli</taxon>
        <taxon>Bacillales</taxon>
        <taxon>Anoxybacillaceae</taxon>
        <taxon>Anoxybacillus</taxon>
    </lineage>
</organism>
<keyword evidence="2" id="KW-0645">Protease</keyword>
<keyword evidence="5 11" id="KW-0378">Hydrolase</keyword>
<feature type="compositionally biased region" description="Low complexity" evidence="8">
    <location>
        <begin position="173"/>
        <end position="188"/>
    </location>
</feature>
<evidence type="ECO:0000259" key="10">
    <source>
        <dbReference type="PROSITE" id="PS51935"/>
    </source>
</evidence>
<dbReference type="Gene3D" id="3.90.1720.10">
    <property type="entry name" value="endopeptidase domain like (from Nostoc punctiforme)"/>
    <property type="match status" value="1"/>
</dbReference>
<proteinExistence type="inferred from homology"/>
<dbReference type="Pfam" id="PF00877">
    <property type="entry name" value="NLPC_P60"/>
    <property type="match status" value="1"/>
</dbReference>
<sequence>MGKEALQKRKEFGTMKKTIVAGAVLSTLFLGEKAVDAAQYTVKSGDSLWKIAQTFRTSVNELKTLNRLTAETIFVGQVLQVPEAQATTATTQSTSTTTATTQTTQPTSTATYAIQSGDTLSTIAKKFNTTVTRLLELNPTITDVNRIYVGQVLKVPTATNTATNTLVSPAPTPTTSQTSAPTQTNSATKPYIVQPGDSLSSIAKTFQTTVNDLLALNPTITNVDFIRVGQTINVPLSWEERANAIIETGKKYIGAKYLFGAPTTRTDVFDCSSFTYRVYSENGITLPRTSREQALVGTEVPLASVRKGDLIFFDTDGDGVINHVSIVVDSETLLHAATSTGVAFANMKPYWAPRAVKAVRLF</sequence>
<feature type="domain" description="LysM" evidence="9">
    <location>
        <begin position="110"/>
        <end position="155"/>
    </location>
</feature>
<keyword evidence="7" id="KW-0961">Cell wall biogenesis/degradation</keyword>
<evidence type="ECO:0000256" key="7">
    <source>
        <dbReference type="ARBA" id="ARBA00023316"/>
    </source>
</evidence>
<keyword evidence="4" id="KW-0677">Repeat</keyword>
<evidence type="ECO:0000256" key="2">
    <source>
        <dbReference type="ARBA" id="ARBA00022670"/>
    </source>
</evidence>
<dbReference type="PANTHER" id="PTHR33734:SF22">
    <property type="entry name" value="MEMBRANE-BOUND LYTIC MUREIN TRANSGLYCOSYLASE D"/>
    <property type="match status" value="1"/>
</dbReference>
<evidence type="ECO:0000313" key="12">
    <source>
        <dbReference type="Proteomes" id="UP000013057"/>
    </source>
</evidence>
<dbReference type="InterPro" id="IPR036779">
    <property type="entry name" value="LysM_dom_sf"/>
</dbReference>
<feature type="region of interest" description="Disordered" evidence="8">
    <location>
        <begin position="164"/>
        <end position="189"/>
    </location>
</feature>
<comment type="similarity">
    <text evidence="1">Belongs to the peptidase C40 family.</text>
</comment>
<dbReference type="InterPro" id="IPR000064">
    <property type="entry name" value="NLP_P60_dom"/>
</dbReference>
<dbReference type="AlphaFoldDB" id="R4FD56"/>
<reference evidence="12" key="1">
    <citation type="journal article" date="2013" name="Genome">
        <title>Draft Genome Sequence of a Thermophilic Member of the Bacillaceae, Anoxybacillus flavithermus Strain Kn10, Isolated from the Kan-nawa Hot Spring in Japan.</title>
        <authorList>
            <person name="Matsutani M."/>
            <person name="Shirakihara Y."/>
            <person name="Imada K."/>
            <person name="Yakushi T."/>
            <person name="Matsushita K."/>
        </authorList>
    </citation>
    <scope>NUCLEOTIDE SEQUENCE [LARGE SCALE GENOMIC DNA]</scope>
    <source>
        <strain evidence="12">NBRC 109594</strain>
    </source>
</reference>
<dbReference type="GO" id="GO:0006508">
    <property type="term" value="P:proteolysis"/>
    <property type="evidence" value="ECO:0007669"/>
    <property type="project" value="UniProtKB-KW"/>
</dbReference>
<keyword evidence="3" id="KW-0732">Signal</keyword>
<dbReference type="InterPro" id="IPR038765">
    <property type="entry name" value="Papain-like_cys_pep_sf"/>
</dbReference>
<evidence type="ECO:0000256" key="8">
    <source>
        <dbReference type="SAM" id="MobiDB-lite"/>
    </source>
</evidence>
<keyword evidence="6" id="KW-0788">Thiol protease</keyword>
<dbReference type="SMART" id="SM00257">
    <property type="entry name" value="LysM"/>
    <property type="match status" value="3"/>
</dbReference>
<dbReference type="PANTHER" id="PTHR33734">
    <property type="entry name" value="LYSM DOMAIN-CONTAINING GPI-ANCHORED PROTEIN 2"/>
    <property type="match status" value="1"/>
</dbReference>
<comment type="caution">
    <text evidence="11">The sequence shown here is derived from an EMBL/GenBank/DDBJ whole genome shotgun (WGS) entry which is preliminary data.</text>
</comment>
<evidence type="ECO:0000256" key="4">
    <source>
        <dbReference type="ARBA" id="ARBA00022737"/>
    </source>
</evidence>
<protein>
    <submittedName>
        <fullName evidence="11">Cell wall-associated hydrolase containing N-terminal Lys repeats</fullName>
    </submittedName>
</protein>
<dbReference type="SUPFAM" id="SSF54001">
    <property type="entry name" value="Cysteine proteinases"/>
    <property type="match status" value="1"/>
</dbReference>
<gene>
    <name evidence="11" type="ORF">KN10_1852</name>
</gene>
<dbReference type="Gene3D" id="3.10.350.10">
    <property type="entry name" value="LysM domain"/>
    <property type="match status" value="3"/>
</dbReference>
<dbReference type="Proteomes" id="UP000013057">
    <property type="component" value="Unassembled WGS sequence"/>
</dbReference>
<evidence type="ECO:0000256" key="6">
    <source>
        <dbReference type="ARBA" id="ARBA00022807"/>
    </source>
</evidence>
<feature type="domain" description="LysM" evidence="9">
    <location>
        <begin position="189"/>
        <end position="234"/>
    </location>
</feature>
<evidence type="ECO:0000256" key="5">
    <source>
        <dbReference type="ARBA" id="ARBA00022801"/>
    </source>
</evidence>
<feature type="domain" description="NlpC/P60" evidence="10">
    <location>
        <begin position="239"/>
        <end position="362"/>
    </location>
</feature>
<dbReference type="GO" id="GO:0071555">
    <property type="term" value="P:cell wall organization"/>
    <property type="evidence" value="ECO:0007669"/>
    <property type="project" value="UniProtKB-KW"/>
</dbReference>
<evidence type="ECO:0000259" key="9">
    <source>
        <dbReference type="PROSITE" id="PS51782"/>
    </source>
</evidence>
<dbReference type="PROSITE" id="PS51782">
    <property type="entry name" value="LYSM"/>
    <property type="match status" value="3"/>
</dbReference>